<dbReference type="InterPro" id="IPR032675">
    <property type="entry name" value="LRR_dom_sf"/>
</dbReference>
<dbReference type="AlphaFoldDB" id="A0A433D229"/>
<sequence>MEMTSWLVMTVSFKRFDALPIILPLTMQNTDQTILAPSSTQPASDPENLSQNPPVEVFRHILGYLRSDREITVVVQGNEQKHTMSMGLDDLLDLMATSMVCQNWYNIARPMISDNDLEDLFHMSGLTFNYSKKLRRFATLLSTARQLGLPYCDTVKDFEICLENFIGEPKHKKMESPEESIFDLLLSRMTNKTEECGEWDGLFDMLISSKAYEPDDHDALFAILRLTALKNLKLVIKAEENSKHANKREQFFIQLKQLCSRIPGLQLYFPEKVCAGQARQPPWDPQLASLIQTMQSSLTVIEVNHEPDTFTRSALSACSTVRDASFRFCNVQTAHTIVRGLPYLRRIELRSLYGQDAVALLEHLTSTYDLIEEIDITATPYPRISPAEEPKLKIALETLVSRCQRLKRLCLGYLSYMTEDILRAVARHCPDLEDLSLHHGPEITATGIWDDATPWPRIKYLFMTSSRIAPEFVHRLIEASDALVGVHLAITVGENRVVKEALERRGFLMEHGRADIWRRGEMDKWGYSLLRFSTAL</sequence>
<dbReference type="GO" id="GO:0005198">
    <property type="term" value="F:structural molecule activity"/>
    <property type="evidence" value="ECO:0007669"/>
    <property type="project" value="InterPro"/>
</dbReference>
<evidence type="ECO:0000313" key="1">
    <source>
        <dbReference type="EMBL" id="RUP44897.1"/>
    </source>
</evidence>
<dbReference type="OrthoDB" id="550575at2759"/>
<dbReference type="EMBL" id="RBNI01008174">
    <property type="protein sequence ID" value="RUP44897.1"/>
    <property type="molecule type" value="Genomic_DNA"/>
</dbReference>
<dbReference type="SUPFAM" id="SSF52047">
    <property type="entry name" value="RNI-like"/>
    <property type="match status" value="1"/>
</dbReference>
<gene>
    <name evidence="1" type="ORF">BC936DRAFT_148884</name>
</gene>
<protein>
    <recommendedName>
        <fullName evidence="3">F-box domain-containing protein</fullName>
    </recommendedName>
</protein>
<evidence type="ECO:0000313" key="2">
    <source>
        <dbReference type="Proteomes" id="UP000268093"/>
    </source>
</evidence>
<keyword evidence="2" id="KW-1185">Reference proteome</keyword>
<accession>A0A433D229</accession>
<reference evidence="1 2" key="1">
    <citation type="journal article" date="2018" name="New Phytol.">
        <title>Phylogenomics of Endogonaceae and evolution of mycorrhizas within Mucoromycota.</title>
        <authorList>
            <person name="Chang Y."/>
            <person name="Desiro A."/>
            <person name="Na H."/>
            <person name="Sandor L."/>
            <person name="Lipzen A."/>
            <person name="Clum A."/>
            <person name="Barry K."/>
            <person name="Grigoriev I.V."/>
            <person name="Martin F.M."/>
            <person name="Stajich J.E."/>
            <person name="Smith M.E."/>
            <person name="Bonito G."/>
            <person name="Spatafora J.W."/>
        </authorList>
    </citation>
    <scope>NUCLEOTIDE SEQUENCE [LARGE SCALE GENOMIC DNA]</scope>
    <source>
        <strain evidence="1 2">GMNB39</strain>
    </source>
</reference>
<comment type="caution">
    <text evidence="1">The sequence shown here is derived from an EMBL/GenBank/DDBJ whole genome shotgun (WGS) entry which is preliminary data.</text>
</comment>
<name>A0A433D229_9FUNG</name>
<dbReference type="Gene3D" id="1.20.120.70">
    <property type="entry name" value="Tobacco mosaic virus-like, coat protein"/>
    <property type="match status" value="1"/>
</dbReference>
<dbReference type="InterPro" id="IPR036417">
    <property type="entry name" value="TMV-like_coat_sf"/>
</dbReference>
<evidence type="ECO:0008006" key="3">
    <source>
        <dbReference type="Google" id="ProtNLM"/>
    </source>
</evidence>
<dbReference type="Gene3D" id="3.80.10.10">
    <property type="entry name" value="Ribonuclease Inhibitor"/>
    <property type="match status" value="1"/>
</dbReference>
<organism evidence="1 2">
    <name type="scientific">Jimgerdemannia flammicorona</name>
    <dbReference type="NCBI Taxonomy" id="994334"/>
    <lineage>
        <taxon>Eukaryota</taxon>
        <taxon>Fungi</taxon>
        <taxon>Fungi incertae sedis</taxon>
        <taxon>Mucoromycota</taxon>
        <taxon>Mucoromycotina</taxon>
        <taxon>Endogonomycetes</taxon>
        <taxon>Endogonales</taxon>
        <taxon>Endogonaceae</taxon>
        <taxon>Jimgerdemannia</taxon>
    </lineage>
</organism>
<proteinExistence type="predicted"/>
<dbReference type="Proteomes" id="UP000268093">
    <property type="component" value="Unassembled WGS sequence"/>
</dbReference>